<keyword evidence="2" id="KW-1185">Reference proteome</keyword>
<evidence type="ECO:0008006" key="3">
    <source>
        <dbReference type="Google" id="ProtNLM"/>
    </source>
</evidence>
<sequence length="149" mass="17778">MKFKEEDIKKYLTKWQDTLRLRDWDIKYEAVNKEWRKTGDIKIDADDKKAILLINCFNPKQTNLEALIIHELLHLKLWGMDQMLEGLVYLVFGQDEEDPKFNFAYSRFMNLLESTVEDLSKSFLKLDGEDKEISFGRVQKQVDEELKIK</sequence>
<name>A0A1V4ISL2_9CLOT</name>
<proteinExistence type="predicted"/>
<dbReference type="AlphaFoldDB" id="A0A1V4ISL2"/>
<dbReference type="EMBL" id="MZGV01000012">
    <property type="protein sequence ID" value="OPJ62893.1"/>
    <property type="molecule type" value="Genomic_DNA"/>
</dbReference>
<dbReference type="RefSeq" id="WP_079422927.1">
    <property type="nucleotide sequence ID" value="NZ_MZGV01000012.1"/>
</dbReference>
<protein>
    <recommendedName>
        <fullName evidence="3">SprT-like family protein</fullName>
    </recommendedName>
</protein>
<dbReference type="Proteomes" id="UP000190080">
    <property type="component" value="Unassembled WGS sequence"/>
</dbReference>
<comment type="caution">
    <text evidence="1">The sequence shown here is derived from an EMBL/GenBank/DDBJ whole genome shotgun (WGS) entry which is preliminary data.</text>
</comment>
<gene>
    <name evidence="1" type="ORF">CLORY_15170</name>
</gene>
<accession>A0A1V4ISL2</accession>
<evidence type="ECO:0000313" key="2">
    <source>
        <dbReference type="Proteomes" id="UP000190080"/>
    </source>
</evidence>
<evidence type="ECO:0000313" key="1">
    <source>
        <dbReference type="EMBL" id="OPJ62893.1"/>
    </source>
</evidence>
<reference evidence="1 2" key="1">
    <citation type="submission" date="2017-03" db="EMBL/GenBank/DDBJ databases">
        <title>Genome sequence of Clostridium oryzae DSM 28571.</title>
        <authorList>
            <person name="Poehlein A."/>
            <person name="Daniel R."/>
        </authorList>
    </citation>
    <scope>NUCLEOTIDE SEQUENCE [LARGE SCALE GENOMIC DNA]</scope>
    <source>
        <strain evidence="1 2">DSM 28571</strain>
    </source>
</reference>
<organism evidence="1 2">
    <name type="scientific">Clostridium oryzae</name>
    <dbReference type="NCBI Taxonomy" id="1450648"/>
    <lineage>
        <taxon>Bacteria</taxon>
        <taxon>Bacillati</taxon>
        <taxon>Bacillota</taxon>
        <taxon>Clostridia</taxon>
        <taxon>Eubacteriales</taxon>
        <taxon>Clostridiaceae</taxon>
        <taxon>Clostridium</taxon>
    </lineage>
</organism>
<dbReference type="OrthoDB" id="1848142at2"/>
<dbReference type="STRING" id="1450648.CLORY_15170"/>